<dbReference type="Proteomes" id="UP000023152">
    <property type="component" value="Unassembled WGS sequence"/>
</dbReference>
<gene>
    <name evidence="3" type="ORF">RFI_29322</name>
</gene>
<reference evidence="3 4" key="1">
    <citation type="journal article" date="2013" name="Curr. Biol.">
        <title>The Genome of the Foraminiferan Reticulomyxa filosa.</title>
        <authorList>
            <person name="Glockner G."/>
            <person name="Hulsmann N."/>
            <person name="Schleicher M."/>
            <person name="Noegel A.A."/>
            <person name="Eichinger L."/>
            <person name="Gallinger C."/>
            <person name="Pawlowski J."/>
            <person name="Sierra R."/>
            <person name="Euteneuer U."/>
            <person name="Pillet L."/>
            <person name="Moustafa A."/>
            <person name="Platzer M."/>
            <person name="Groth M."/>
            <person name="Szafranski K."/>
            <person name="Schliwa M."/>
        </authorList>
    </citation>
    <scope>NUCLEOTIDE SEQUENCE [LARGE SCALE GENOMIC DNA]</scope>
</reference>
<dbReference type="GO" id="GO:0005096">
    <property type="term" value="F:GTPase activator activity"/>
    <property type="evidence" value="ECO:0007669"/>
    <property type="project" value="TreeGrafter"/>
</dbReference>
<protein>
    <recommendedName>
        <fullName evidence="2">Rab-GAP TBC domain-containing protein</fullName>
    </recommendedName>
</protein>
<sequence>MEQVIIFKLNKTKQKKGGLGFVEKKEDKGNNNGLTFSQELLPFRLGQHNQGTHEVGNNKSKQKTYAKIDHEWWKKYLAHHMHMEGTNSELKEMIRRGIPPFLRGSGNEKKKKIWTHTSGCNKRRKEIEKQCPRYYEQLVEKARQSKNKDSIMEKDLKRTFPFDEKQRNEKAVDILRQILTAYSQRNPCVGYCQSMNIVGALLLLFMDEEEAFWMLCTVVEDICRAGGFYYHESDLLGAFVDECVFLDLIEIKMPEIYQHLQDVQFNLSTVTVDWFLCLFVTTLPYETTLRVWDITFSEGIVMTFKTALAILLLRKDALLKANKFEDMLMALREPCPELSNADAFIKLCLSPLFDDLHLLIPQKRDYHKTHVEQDTKKQLLKSMQRQFQLQRATNLGHTCQDGHLSVDITNVTTNMTTNMTTNTTINTTTTAITLSPLTNSQLVLEQLSPIHDRQLKWHATKPTLHECAKHNAINPNPIFSVDMNTACEVSSLKQIPLVRLAQQKQQLVLCHDTEDIDAETIDSDPHVVECQQLQAPSECPDDELDLSSHDDSKELILSTELEGRMVHLDPKYSQRFREFSQYFGRIETDTNLVEEYFPMHELMARDQVEEENKEPDITTKSMETHRQSDVVTDESSSCCVVSSDSQCRRPQVAAHAHMHAYMRPEVASIHDSPLLHETKENLANSWIVTSNITPLALHGQHQEETKRQSPLLKSCDEAWETDVSSHDPQETDPIKDGLSCIYEAETDLRGATTITTTSKSKAISCEEPNLDTSSPAFVLHDQIEDKESQGSTSPKSMFDDYHIVNSWSPKSSRSERYTNVNTSHVASHHHHHHNNRITPDQFLKSPSNEPLPRLLSQHPNHLSVGDSVRSGNGDATRSDGKPKNAIMKSLYCNRAVPESFHIHQKTNSNGFVTHQNAHVIDSFCRRPSADEHTSAKTKYSEFIIPFIPSYHPCMYMYIHIFVCLFSSHGFSDKTEPQQSHSYPESWNLSPRSAEESYLVISDRRQPFSHSGCNKLYSTSPPHHRRQVVSDTSTEKQLKSDPDTTFKQTKTLSKNNIHGSSNMCLEDSPIIIPTPPTLKSRISDDFVKLDDALDPINNKCCVQIFFFLLLLRFF</sequence>
<dbReference type="OrthoDB" id="294251at2759"/>
<evidence type="ECO:0000313" key="4">
    <source>
        <dbReference type="Proteomes" id="UP000023152"/>
    </source>
</evidence>
<dbReference type="SMART" id="SM00164">
    <property type="entry name" value="TBC"/>
    <property type="match status" value="1"/>
</dbReference>
<dbReference type="FunFam" id="1.10.8.270:FF:000026">
    <property type="entry name" value="TBC (Tre-2/Bub2/Cdc16) domain family"/>
    <property type="match status" value="1"/>
</dbReference>
<keyword evidence="4" id="KW-1185">Reference proteome</keyword>
<accession>X6M4V5</accession>
<organism evidence="3 4">
    <name type="scientific">Reticulomyxa filosa</name>
    <dbReference type="NCBI Taxonomy" id="46433"/>
    <lineage>
        <taxon>Eukaryota</taxon>
        <taxon>Sar</taxon>
        <taxon>Rhizaria</taxon>
        <taxon>Retaria</taxon>
        <taxon>Foraminifera</taxon>
        <taxon>Monothalamids</taxon>
        <taxon>Reticulomyxidae</taxon>
        <taxon>Reticulomyxa</taxon>
    </lineage>
</organism>
<dbReference type="AlphaFoldDB" id="X6M4V5"/>
<evidence type="ECO:0000256" key="1">
    <source>
        <dbReference type="SAM" id="MobiDB-lite"/>
    </source>
</evidence>
<dbReference type="Pfam" id="PF00566">
    <property type="entry name" value="RabGAP-TBC"/>
    <property type="match status" value="1"/>
</dbReference>
<feature type="domain" description="Rab-GAP TBC" evidence="2">
    <location>
        <begin position="104"/>
        <end position="299"/>
    </location>
</feature>
<dbReference type="EMBL" id="ASPP01025385">
    <property type="protein sequence ID" value="ETO08070.1"/>
    <property type="molecule type" value="Genomic_DNA"/>
</dbReference>
<name>X6M4V5_RETFI</name>
<feature type="compositionally biased region" description="Basic residues" evidence="1">
    <location>
        <begin position="826"/>
        <end position="835"/>
    </location>
</feature>
<dbReference type="PROSITE" id="PS50086">
    <property type="entry name" value="TBC_RABGAP"/>
    <property type="match status" value="1"/>
</dbReference>
<dbReference type="PANTHER" id="PTHR47219:SF20">
    <property type="entry name" value="TBC1 DOMAIN FAMILY MEMBER 2B"/>
    <property type="match status" value="1"/>
</dbReference>
<dbReference type="InterPro" id="IPR035969">
    <property type="entry name" value="Rab-GAP_TBC_sf"/>
</dbReference>
<comment type="caution">
    <text evidence="3">The sequence shown here is derived from an EMBL/GenBank/DDBJ whole genome shotgun (WGS) entry which is preliminary data.</text>
</comment>
<dbReference type="InterPro" id="IPR050302">
    <property type="entry name" value="Rab_GAP_TBC_domain"/>
</dbReference>
<evidence type="ECO:0000259" key="2">
    <source>
        <dbReference type="PROSITE" id="PS50086"/>
    </source>
</evidence>
<dbReference type="Gene3D" id="1.10.8.270">
    <property type="entry name" value="putative rabgap domain of human tbc1 domain family member 14 like domains"/>
    <property type="match status" value="1"/>
</dbReference>
<feature type="region of interest" description="Disordered" evidence="1">
    <location>
        <begin position="824"/>
        <end position="882"/>
    </location>
</feature>
<dbReference type="GO" id="GO:0031267">
    <property type="term" value="F:small GTPase binding"/>
    <property type="evidence" value="ECO:0007669"/>
    <property type="project" value="TreeGrafter"/>
</dbReference>
<dbReference type="PANTHER" id="PTHR47219">
    <property type="entry name" value="RAB GTPASE-ACTIVATING PROTEIN 1-LIKE"/>
    <property type="match status" value="1"/>
</dbReference>
<feature type="compositionally biased region" description="Basic and acidic residues" evidence="1">
    <location>
        <begin position="1032"/>
        <end position="1043"/>
    </location>
</feature>
<feature type="region of interest" description="Disordered" evidence="1">
    <location>
        <begin position="1015"/>
        <end position="1044"/>
    </location>
</feature>
<proteinExistence type="predicted"/>
<evidence type="ECO:0000313" key="3">
    <source>
        <dbReference type="EMBL" id="ETO08070.1"/>
    </source>
</evidence>
<dbReference type="SUPFAM" id="SSF47923">
    <property type="entry name" value="Ypt/Rab-GAP domain of gyp1p"/>
    <property type="match status" value="2"/>
</dbReference>
<dbReference type="InterPro" id="IPR000195">
    <property type="entry name" value="Rab-GAP-TBC_dom"/>
</dbReference>
<dbReference type="Gene3D" id="1.10.472.80">
    <property type="entry name" value="Ypt/Rab-GAP domain of gyp1p, domain 3"/>
    <property type="match status" value="1"/>
</dbReference>